<evidence type="ECO:0000256" key="1">
    <source>
        <dbReference type="ARBA" id="ARBA00005634"/>
    </source>
</evidence>
<dbReference type="Pfam" id="PF04389">
    <property type="entry name" value="Peptidase_M28"/>
    <property type="match status" value="1"/>
</dbReference>
<dbReference type="SUPFAM" id="SSF47672">
    <property type="entry name" value="Transferrin receptor-like dimerisation domain"/>
    <property type="match status" value="1"/>
</dbReference>
<keyword evidence="2" id="KW-0472">Membrane</keyword>
<evidence type="ECO:0000256" key="2">
    <source>
        <dbReference type="SAM" id="Phobius"/>
    </source>
</evidence>
<dbReference type="GO" id="GO:0004180">
    <property type="term" value="F:carboxypeptidase activity"/>
    <property type="evidence" value="ECO:0007669"/>
    <property type="project" value="TreeGrafter"/>
</dbReference>
<dbReference type="InterPro" id="IPR046450">
    <property type="entry name" value="PA_dom_sf"/>
</dbReference>
<feature type="domain" description="Transferrin receptor-like dimerisation" evidence="4">
    <location>
        <begin position="586"/>
        <end position="707"/>
    </location>
</feature>
<keyword evidence="2" id="KW-0812">Transmembrane</keyword>
<protein>
    <recommendedName>
        <fullName evidence="8">Glutamate carboxypeptidase</fullName>
    </recommendedName>
</protein>
<dbReference type="Proteomes" id="UP000240493">
    <property type="component" value="Unassembled WGS sequence"/>
</dbReference>
<accession>A0A2T3ZAM3</accession>
<reference evidence="6 7" key="1">
    <citation type="submission" date="2016-07" db="EMBL/GenBank/DDBJ databases">
        <title>Multiple horizontal gene transfer events from other fungi enriched the ability of initially mycotrophic Trichoderma (Ascomycota) to feed on dead plant biomass.</title>
        <authorList>
            <consortium name="DOE Joint Genome Institute"/>
            <person name="Aerts A."/>
            <person name="Atanasova L."/>
            <person name="Chenthamara K."/>
            <person name="Zhang J."/>
            <person name="Grujic M."/>
            <person name="Henrissat B."/>
            <person name="Kuo A."/>
            <person name="Salamov A."/>
            <person name="Lipzen A."/>
            <person name="Labutti K."/>
            <person name="Barry K."/>
            <person name="Miao Y."/>
            <person name="Rahimi M.J."/>
            <person name="Shen Q."/>
            <person name="Grigoriev I.V."/>
            <person name="Kubicek C.P."/>
            <person name="Druzhinina I.S."/>
        </authorList>
    </citation>
    <scope>NUCLEOTIDE SEQUENCE [LARGE SCALE GENOMIC DNA]</scope>
    <source>
        <strain evidence="6 7">CBS 433.97</strain>
    </source>
</reference>
<evidence type="ECO:0008006" key="8">
    <source>
        <dbReference type="Google" id="ProtNLM"/>
    </source>
</evidence>
<gene>
    <name evidence="6" type="ORF">M441DRAFT_57928</name>
</gene>
<dbReference type="SUPFAM" id="SSF52025">
    <property type="entry name" value="PA domain"/>
    <property type="match status" value="1"/>
</dbReference>
<dbReference type="Pfam" id="PF04253">
    <property type="entry name" value="TFR_dimer"/>
    <property type="match status" value="1"/>
</dbReference>
<feature type="domain" description="Peptidase M28" evidence="5">
    <location>
        <begin position="340"/>
        <end position="527"/>
    </location>
</feature>
<evidence type="ECO:0000259" key="3">
    <source>
        <dbReference type="Pfam" id="PF02225"/>
    </source>
</evidence>
<dbReference type="InterPro" id="IPR003137">
    <property type="entry name" value="PA_domain"/>
</dbReference>
<dbReference type="Gene3D" id="3.40.630.10">
    <property type="entry name" value="Zn peptidases"/>
    <property type="match status" value="1"/>
</dbReference>
<evidence type="ECO:0000259" key="5">
    <source>
        <dbReference type="Pfam" id="PF04389"/>
    </source>
</evidence>
<dbReference type="InterPro" id="IPR007365">
    <property type="entry name" value="TFR-like_dimer_dom"/>
</dbReference>
<dbReference type="Gene3D" id="1.20.930.40">
    <property type="entry name" value="Transferrin receptor-like, dimerisation domain"/>
    <property type="match status" value="1"/>
</dbReference>
<evidence type="ECO:0000259" key="4">
    <source>
        <dbReference type="Pfam" id="PF04253"/>
    </source>
</evidence>
<dbReference type="SUPFAM" id="SSF53187">
    <property type="entry name" value="Zn-dependent exopeptidases"/>
    <property type="match status" value="1"/>
</dbReference>
<comment type="similarity">
    <text evidence="1">Belongs to the peptidase M28 family. M28B subfamily.</text>
</comment>
<dbReference type="InterPro" id="IPR039373">
    <property type="entry name" value="Peptidase_M28B"/>
</dbReference>
<dbReference type="Pfam" id="PF02225">
    <property type="entry name" value="PA"/>
    <property type="match status" value="1"/>
</dbReference>
<dbReference type="EMBL" id="KZ679261">
    <property type="protein sequence ID" value="PTB41832.1"/>
    <property type="molecule type" value="Genomic_DNA"/>
</dbReference>
<proteinExistence type="inferred from homology"/>
<dbReference type="InterPro" id="IPR007484">
    <property type="entry name" value="Peptidase_M28"/>
</dbReference>
<keyword evidence="7" id="KW-1185">Reference proteome</keyword>
<dbReference type="OrthoDB" id="5841748at2759"/>
<feature type="transmembrane region" description="Helical" evidence="2">
    <location>
        <begin position="21"/>
        <end position="37"/>
    </location>
</feature>
<name>A0A2T3ZAM3_TRIA4</name>
<evidence type="ECO:0000313" key="6">
    <source>
        <dbReference type="EMBL" id="PTB41832.1"/>
    </source>
</evidence>
<dbReference type="Gene3D" id="3.50.30.30">
    <property type="match status" value="1"/>
</dbReference>
<evidence type="ECO:0000313" key="7">
    <source>
        <dbReference type="Proteomes" id="UP000240493"/>
    </source>
</evidence>
<dbReference type="AlphaFoldDB" id="A0A2T3ZAM3"/>
<dbReference type="FunFam" id="3.40.630.10:FF:000101">
    <property type="entry name" value="N-acetylated alpha-linked acidic dipeptidase like 1"/>
    <property type="match status" value="1"/>
</dbReference>
<feature type="domain" description="PA" evidence="3">
    <location>
        <begin position="162"/>
        <end position="256"/>
    </location>
</feature>
<organism evidence="6 7">
    <name type="scientific">Trichoderma asperellum (strain ATCC 204424 / CBS 433.97 / NBRC 101777)</name>
    <dbReference type="NCBI Taxonomy" id="1042311"/>
    <lineage>
        <taxon>Eukaryota</taxon>
        <taxon>Fungi</taxon>
        <taxon>Dikarya</taxon>
        <taxon>Ascomycota</taxon>
        <taxon>Pezizomycotina</taxon>
        <taxon>Sordariomycetes</taxon>
        <taxon>Hypocreomycetidae</taxon>
        <taxon>Hypocreales</taxon>
        <taxon>Hypocreaceae</taxon>
        <taxon>Trichoderma</taxon>
    </lineage>
</organism>
<dbReference type="PANTHER" id="PTHR10404">
    <property type="entry name" value="N-ACETYLATED-ALPHA-LINKED ACIDIC DIPEPTIDASE"/>
    <property type="match status" value="1"/>
</dbReference>
<dbReference type="PANTHER" id="PTHR10404:SF46">
    <property type="entry name" value="VACUOLAR PROTEIN SORTING-ASSOCIATED PROTEIN 70"/>
    <property type="match status" value="1"/>
</dbReference>
<dbReference type="STRING" id="1042311.A0A2T3ZAM3"/>
<sequence>MKFDTPPQSWPRPRGATSLRWPILLGSLVVVYIYYWSHNRFSSFNLQQTLLSVPSTKHVRDWSAYYTTGAHFCGQGLSQAQWTEARWKEFGITNTRILSYDTQVPAPTGHQRLALLRGDHVVYEAPLVDHFTTNGPAANNSFLPAYLGFSTNGNISGSYVFCNFASDEDFQDLERANVDVAGKIGIIKLANGSPYLRAKHLEVFRGAQVANAERAGLIGVVFYTDPQNDGPITEANGYKPFPAGPARPLAAIERGSVASAGTIHRPNSPKIPCIPMSPADAIHILGALNGHGPAAEELGQRWHGGGLEFHNVRYNVGPSPAGISLHLVNEADIVDTQLHNVIGTIPGVISDEVVILGSHRDSWGHGAGDPGSGSATLNEVVRSFGVALQHGWRPLRTIVFASFEGEEIGQVGSQSWIANHLKWLRASAVAYLNVVVAGAGSRFQAKASPLLYRAVLAATDIVTSPNETVAGQSVRDVWGGAIGAPGGGDAISFQGTCISAVDFSFSQGMGDAAFPYHTGFDTFEWMDQIGDPEWNYHVTSARIWSIMAAYLTESAVLNMSVTDYASALQKWVDELCSSNQCSSKVDLMVMISAIQRLTRAAKRFDSYAESLRESQNAWWRFWPGDKLNTAIRGANKVYIAFERQFFYGQGMDTFPSFHHVLYSPSAWHNEIPPLAVLRNPLIKKDWEGARKWRDDLVEYIDGAVQLLEDHLQGVGKQELAWGL</sequence>
<dbReference type="InterPro" id="IPR036757">
    <property type="entry name" value="TFR-like_dimer_dom_sf"/>
</dbReference>
<keyword evidence="2" id="KW-1133">Transmembrane helix</keyword>